<feature type="domain" description="SGNH hydrolase-type esterase" evidence="1">
    <location>
        <begin position="10"/>
        <end position="190"/>
    </location>
</feature>
<dbReference type="Pfam" id="PF13472">
    <property type="entry name" value="Lipase_GDSL_2"/>
    <property type="match status" value="1"/>
</dbReference>
<dbReference type="CDD" id="cd00229">
    <property type="entry name" value="SGNH_hydrolase"/>
    <property type="match status" value="1"/>
</dbReference>
<dbReference type="RefSeq" id="WP_252780341.1">
    <property type="nucleotide sequence ID" value="NZ_CP097478.1"/>
</dbReference>
<protein>
    <submittedName>
        <fullName evidence="2">SGNH/GDSL hydrolase family protein</fullName>
    </submittedName>
</protein>
<accession>A0ABY5C804</accession>
<reference evidence="2" key="1">
    <citation type="submission" date="2022-05" db="EMBL/GenBank/DDBJ databases">
        <authorList>
            <person name="Oliphant S.A."/>
            <person name="Watson-Haigh N.S."/>
            <person name="Sumby K.M."/>
            <person name="Gardner J.M."/>
            <person name="Jiranek V."/>
        </authorList>
    </citation>
    <scope>NUCLEOTIDE SEQUENCE</scope>
    <source>
        <strain evidence="2">Ru20-1</strain>
    </source>
</reference>
<keyword evidence="3" id="KW-1185">Reference proteome</keyword>
<dbReference type="InterPro" id="IPR013830">
    <property type="entry name" value="SGNH_hydro"/>
</dbReference>
<dbReference type="SUPFAM" id="SSF52266">
    <property type="entry name" value="SGNH hydrolase"/>
    <property type="match status" value="1"/>
</dbReference>
<evidence type="ECO:0000313" key="3">
    <source>
        <dbReference type="Proteomes" id="UP001057532"/>
    </source>
</evidence>
<name>A0ABY5C804_9LACO</name>
<keyword evidence="2" id="KW-0378">Hydrolase</keyword>
<dbReference type="Gene3D" id="3.40.50.1110">
    <property type="entry name" value="SGNH hydrolase"/>
    <property type="match status" value="1"/>
</dbReference>
<dbReference type="PANTHER" id="PTHR30383:SF5">
    <property type="entry name" value="SGNH HYDROLASE-TYPE ESTERASE DOMAIN-CONTAINING PROTEIN"/>
    <property type="match status" value="1"/>
</dbReference>
<evidence type="ECO:0000259" key="1">
    <source>
        <dbReference type="Pfam" id="PF13472"/>
    </source>
</evidence>
<proteinExistence type="predicted"/>
<dbReference type="EMBL" id="CP097478">
    <property type="protein sequence ID" value="USS93490.1"/>
    <property type="molecule type" value="Genomic_DNA"/>
</dbReference>
<dbReference type="PANTHER" id="PTHR30383">
    <property type="entry name" value="THIOESTERASE 1/PROTEASE 1/LYSOPHOSPHOLIPASE L1"/>
    <property type="match status" value="1"/>
</dbReference>
<dbReference type="Proteomes" id="UP001057532">
    <property type="component" value="Chromosome"/>
</dbReference>
<gene>
    <name evidence="2" type="ORF">M8332_01075</name>
</gene>
<sequence>MTTTKHLIMLGDSITNGFDGTRDLTNNLSYYLHQFLTDWDITNAGVNAGSITGTTERDLTFQVETHSFQDYQLATLFFGTNDFAHADAPLSQVSQTLATNITRIKEENPNITLVGILPLKRFDGGVDNQTITGLGQYTLDELDEALTTVYHHFNIPVLDWRTVAPDLLTTDNYQTTLADQRLHPTATTYHKLAFILADFLHQHHLN</sequence>
<organism evidence="2 3">
    <name type="scientific">Fructilactobacillus ixorae</name>
    <dbReference type="NCBI Taxonomy" id="1750535"/>
    <lineage>
        <taxon>Bacteria</taxon>
        <taxon>Bacillati</taxon>
        <taxon>Bacillota</taxon>
        <taxon>Bacilli</taxon>
        <taxon>Lactobacillales</taxon>
        <taxon>Lactobacillaceae</taxon>
        <taxon>Fructilactobacillus</taxon>
    </lineage>
</organism>
<dbReference type="GO" id="GO:0016787">
    <property type="term" value="F:hydrolase activity"/>
    <property type="evidence" value="ECO:0007669"/>
    <property type="project" value="UniProtKB-KW"/>
</dbReference>
<dbReference type="InterPro" id="IPR051532">
    <property type="entry name" value="Ester_Hydrolysis_Enzymes"/>
</dbReference>
<evidence type="ECO:0000313" key="2">
    <source>
        <dbReference type="EMBL" id="USS93490.1"/>
    </source>
</evidence>
<dbReference type="InterPro" id="IPR036514">
    <property type="entry name" value="SGNH_hydro_sf"/>
</dbReference>